<dbReference type="InterPro" id="IPR030700">
    <property type="entry name" value="N-end_Aminoacyl_Trfase"/>
</dbReference>
<dbReference type="OrthoDB" id="74183at2759"/>
<proteinExistence type="predicted"/>
<dbReference type="HOGENOM" id="CLU_093944_0_0_1"/>
<dbReference type="GO" id="GO:0004057">
    <property type="term" value="F:arginyl-tRNA--protein transferase activity"/>
    <property type="evidence" value="ECO:0007669"/>
    <property type="project" value="InterPro"/>
</dbReference>
<reference evidence="2 4" key="1">
    <citation type="journal article" date="2013" name="Curr. Biol.">
        <title>Shared signatures of parasitism and phylogenomics unite Cryptomycota and microsporidia.</title>
        <authorList>
            <person name="James T.Y."/>
            <person name="Pelin A."/>
            <person name="Bonen L."/>
            <person name="Ahrendt S."/>
            <person name="Sain D."/>
            <person name="Corradi N."/>
            <person name="Stajich J.E."/>
        </authorList>
    </citation>
    <scope>NUCLEOTIDE SEQUENCE [LARGE SCALE GENOMIC DNA]</scope>
    <source>
        <strain evidence="2 4">CSF55</strain>
        <strain evidence="2 4">CSF55</strain>
    </source>
</reference>
<dbReference type="GO" id="GO:0005737">
    <property type="term" value="C:cytoplasm"/>
    <property type="evidence" value="ECO:0007669"/>
    <property type="project" value="TreeGrafter"/>
</dbReference>
<keyword evidence="4" id="KW-1185">Reference proteome</keyword>
<dbReference type="Pfam" id="PF04377">
    <property type="entry name" value="ATE_C"/>
    <property type="match status" value="1"/>
</dbReference>
<dbReference type="AlphaFoldDB" id="A0A075APU5"/>
<organism evidence="2 4">
    <name type="scientific">Rozella allomycis (strain CSF55)</name>
    <dbReference type="NCBI Taxonomy" id="988480"/>
    <lineage>
        <taxon>Eukaryota</taxon>
        <taxon>Fungi</taxon>
        <taxon>Fungi incertae sedis</taxon>
        <taxon>Cryptomycota</taxon>
        <taxon>Cryptomycota incertae sedis</taxon>
        <taxon>Rozella</taxon>
    </lineage>
</organism>
<dbReference type="InterPro" id="IPR017137">
    <property type="entry name" value="Arg-tRNA-P_Trfase_1_euk"/>
</dbReference>
<reference evidence="5" key="2">
    <citation type="journal article" date="2018" name="Nat. Microbiol.">
        <title>Leveraging single-cell genomics to expand the fungal tree of life.</title>
        <authorList>
            <person name="Ahrendt S.R."/>
            <person name="Quandt C.A."/>
            <person name="Ciobanu D."/>
            <person name="Clum A."/>
            <person name="Salamov A."/>
            <person name="Andreopoulos B."/>
            <person name="Cheng J.F."/>
            <person name="Woyke T."/>
            <person name="Pelin A."/>
            <person name="Henrissat B."/>
            <person name="Reynolds N.K."/>
            <person name="Benny G.L."/>
            <person name="Smith M.E."/>
            <person name="James T.Y."/>
            <person name="Grigoriev I.V."/>
        </authorList>
    </citation>
    <scope>NUCLEOTIDE SEQUENCE [LARGE SCALE GENOMIC DNA]</scope>
    <source>
        <strain evidence="5">CSF55</strain>
    </source>
</reference>
<evidence type="ECO:0000313" key="3">
    <source>
        <dbReference type="EMBL" id="RKP19497.1"/>
    </source>
</evidence>
<dbReference type="Proteomes" id="UP000281549">
    <property type="component" value="Unassembled WGS sequence"/>
</dbReference>
<evidence type="ECO:0000313" key="4">
    <source>
        <dbReference type="Proteomes" id="UP000030755"/>
    </source>
</evidence>
<dbReference type="InterPro" id="IPR016181">
    <property type="entry name" value="Acyl_CoA_acyltransferase"/>
</dbReference>
<dbReference type="EMBL" id="KE561167">
    <property type="protein sequence ID" value="EPZ32236.1"/>
    <property type="molecule type" value="Genomic_DNA"/>
</dbReference>
<evidence type="ECO:0000313" key="2">
    <source>
        <dbReference type="EMBL" id="EPZ32236.1"/>
    </source>
</evidence>
<reference evidence="3" key="3">
    <citation type="submission" date="2018-08" db="EMBL/GenBank/DDBJ databases">
        <title>Leveraging single-cell genomics to expand the Fungal Tree of Life.</title>
        <authorList>
            <consortium name="DOE Joint Genome Institute"/>
            <person name="Ahrendt S.R."/>
            <person name="Quandt C.A."/>
            <person name="Ciobanu D."/>
            <person name="Clum A."/>
            <person name="Salamov A."/>
            <person name="Andreopoulos B."/>
            <person name="Cheng J.-F."/>
            <person name="Woyke T."/>
            <person name="Pelin A."/>
            <person name="Henrissat B."/>
            <person name="Reynolds N."/>
            <person name="Benny G.L."/>
            <person name="Smith M.E."/>
            <person name="James T.Y."/>
            <person name="Grigoriev I.V."/>
        </authorList>
    </citation>
    <scope>NUCLEOTIDE SEQUENCE</scope>
    <source>
        <strain evidence="3">CSF55</strain>
    </source>
</reference>
<dbReference type="EMBL" id="ML005212">
    <property type="protein sequence ID" value="RKP19497.1"/>
    <property type="molecule type" value="Genomic_DNA"/>
</dbReference>
<evidence type="ECO:0000259" key="1">
    <source>
        <dbReference type="Pfam" id="PF04377"/>
    </source>
</evidence>
<dbReference type="InterPro" id="IPR007472">
    <property type="entry name" value="N-end_Aminoacyl_Trfase_C"/>
</dbReference>
<dbReference type="PANTHER" id="PTHR21367:SF1">
    <property type="entry name" value="ARGINYL-TRNA--PROTEIN TRANSFERASE 1"/>
    <property type="match status" value="1"/>
</dbReference>
<sequence>MNGLNEQRNAEFVFSVLNRMIDSEILNIRTVRSSFMQESYNLYVKYQIIVHKDKEEELTPSKYSRFLVESPLTNEGQFGSFHQLYYINGKLIATGVLDILPKCVSSVYFFYDPEFEKLSLGTFSALQEISLTHSLSRNLPSLHYYYMGYYIHKCPKMKYKGKFEPSELMDPISYSWCLLKNCTDILDYNDRPRLCNNPHKSFSGSSKIFIIKKNNLYEFQTFQQIEDSDIGDESLKRSLEYLYENIGEDISNFLFFYDD</sequence>
<dbReference type="STRING" id="988480.A0A075APU5"/>
<dbReference type="PANTHER" id="PTHR21367">
    <property type="entry name" value="ARGININE-TRNA-PROTEIN TRANSFERASE 1"/>
    <property type="match status" value="1"/>
</dbReference>
<dbReference type="PIRSF" id="PIRSF037207">
    <property type="entry name" value="ATE1_euk"/>
    <property type="match status" value="1"/>
</dbReference>
<feature type="domain" description="N-end rule aminoacyl transferase C-terminal" evidence="1">
    <location>
        <begin position="38"/>
        <end position="169"/>
    </location>
</feature>
<dbReference type="Proteomes" id="UP000030755">
    <property type="component" value="Unassembled WGS sequence"/>
</dbReference>
<gene>
    <name evidence="2" type="ORF">O9G_002588</name>
    <name evidence="3" type="ORF">ROZALSC1DRAFT_28909</name>
</gene>
<protein>
    <submittedName>
        <fullName evidence="2">Arginine-tRNA-protein transferase domain-containing protein</fullName>
    </submittedName>
</protein>
<name>A0A075APU5_ROZAC</name>
<accession>A0A075APU5</accession>
<dbReference type="SUPFAM" id="SSF55729">
    <property type="entry name" value="Acyl-CoA N-acyltransferases (Nat)"/>
    <property type="match status" value="1"/>
</dbReference>
<evidence type="ECO:0000313" key="5">
    <source>
        <dbReference type="Proteomes" id="UP000281549"/>
    </source>
</evidence>
<keyword evidence="2" id="KW-0808">Transferase</keyword>